<organism evidence="7 8">
    <name type="scientific">Cupriavidus plantarum</name>
    <dbReference type="NCBI Taxonomy" id="942865"/>
    <lineage>
        <taxon>Bacteria</taxon>
        <taxon>Pseudomonadati</taxon>
        <taxon>Pseudomonadota</taxon>
        <taxon>Betaproteobacteria</taxon>
        <taxon>Burkholderiales</taxon>
        <taxon>Burkholderiaceae</taxon>
        <taxon>Cupriavidus</taxon>
    </lineage>
</organism>
<dbReference type="PROSITE" id="PS51257">
    <property type="entry name" value="PROKAR_LIPOPROTEIN"/>
    <property type="match status" value="1"/>
</dbReference>
<feature type="transmembrane region" description="Helical" evidence="6">
    <location>
        <begin position="67"/>
        <end position="85"/>
    </location>
</feature>
<dbReference type="AlphaFoldDB" id="A0A316EVA6"/>
<dbReference type="GeneID" id="98342069"/>
<comment type="subcellular location">
    <subcellularLocation>
        <location evidence="1">Cell membrane</location>
        <topology evidence="1">Multi-pass membrane protein</topology>
    </subcellularLocation>
</comment>
<gene>
    <name evidence="7" type="ORF">C7419_101442</name>
</gene>
<dbReference type="GO" id="GO:0005886">
    <property type="term" value="C:plasma membrane"/>
    <property type="evidence" value="ECO:0007669"/>
    <property type="project" value="UniProtKB-SubCell"/>
</dbReference>
<keyword evidence="5 6" id="KW-0472">Membrane</keyword>
<sequence>MRASSLSPQAVLALACVVLTAYLWSFLHAESQVAVGVLLAVAAAATLAGRRFGAIAAIEQAGAQRPGLAALWAIGGALALIAAFFDTHFALLMLCTVLLFTTACLGLTLQFGFSGVANFAGAAFFGIGSYATAVLATHTGLPQLLIIVISGLFAALVGSLLITPVLRTRGHYAALVTIAFGILFRTFIEVNDVLGGPQGMQVPGMTTFGHAWNDGFTLFGMEASFYVSYALLSLGICAGVFALVKSLERSWVGLAMDVVRTDETAAATFGLHIARWKVVAFMLGNFFAGVAGSVYGMVTGFVAPNNFTFADSLLMLSIVILGGLGNAVGLIPAAIIVLVLPEKLQFIQEYRFLFYAALVIVILLFRPDGLLPRRTRLFFGARAPQGDAK</sequence>
<comment type="caution">
    <text evidence="7">The sequence shown here is derived from an EMBL/GenBank/DDBJ whole genome shotgun (WGS) entry which is preliminary data.</text>
</comment>
<dbReference type="RefSeq" id="WP_109580399.1">
    <property type="nucleotide sequence ID" value="NZ_CAJPUX010000003.1"/>
</dbReference>
<dbReference type="GO" id="GO:0015658">
    <property type="term" value="F:branched-chain amino acid transmembrane transporter activity"/>
    <property type="evidence" value="ECO:0007669"/>
    <property type="project" value="InterPro"/>
</dbReference>
<feature type="transmembrane region" description="Helical" evidence="6">
    <location>
        <begin position="39"/>
        <end position="58"/>
    </location>
</feature>
<accession>A0A316EVA6</accession>
<feature type="transmembrane region" description="Helical" evidence="6">
    <location>
        <begin position="278"/>
        <end position="302"/>
    </location>
</feature>
<feature type="transmembrane region" description="Helical" evidence="6">
    <location>
        <begin position="144"/>
        <end position="163"/>
    </location>
</feature>
<reference evidence="7 8" key="1">
    <citation type="submission" date="2018-05" db="EMBL/GenBank/DDBJ databases">
        <title>Genomic Encyclopedia of Type Strains, Phase IV (KMG-V): Genome sequencing to study the core and pangenomes of soil and plant-associated prokaryotes.</title>
        <authorList>
            <person name="Whitman W."/>
        </authorList>
    </citation>
    <scope>NUCLEOTIDE SEQUENCE [LARGE SCALE GENOMIC DNA]</scope>
    <source>
        <strain evidence="7 8">SLV-132</strain>
    </source>
</reference>
<feature type="transmembrane region" description="Helical" evidence="6">
    <location>
        <begin position="352"/>
        <end position="369"/>
    </location>
</feature>
<feature type="transmembrane region" description="Helical" evidence="6">
    <location>
        <begin position="91"/>
        <end position="109"/>
    </location>
</feature>
<dbReference type="PANTHER" id="PTHR30482">
    <property type="entry name" value="HIGH-AFFINITY BRANCHED-CHAIN AMINO ACID TRANSPORT SYSTEM PERMEASE"/>
    <property type="match status" value="1"/>
</dbReference>
<dbReference type="Pfam" id="PF02653">
    <property type="entry name" value="BPD_transp_2"/>
    <property type="match status" value="1"/>
</dbReference>
<keyword evidence="3 6" id="KW-0812">Transmembrane</keyword>
<evidence type="ECO:0000256" key="3">
    <source>
        <dbReference type="ARBA" id="ARBA00022692"/>
    </source>
</evidence>
<dbReference type="InterPro" id="IPR001851">
    <property type="entry name" value="ABC_transp_permease"/>
</dbReference>
<dbReference type="Proteomes" id="UP000245754">
    <property type="component" value="Unassembled WGS sequence"/>
</dbReference>
<dbReference type="InterPro" id="IPR043428">
    <property type="entry name" value="LivM-like"/>
</dbReference>
<dbReference type="CDD" id="cd06581">
    <property type="entry name" value="TM_PBP1_LivM_like"/>
    <property type="match status" value="1"/>
</dbReference>
<name>A0A316EVA6_9BURK</name>
<feature type="transmembrane region" description="Helical" evidence="6">
    <location>
        <begin position="170"/>
        <end position="188"/>
    </location>
</feature>
<evidence type="ECO:0000256" key="2">
    <source>
        <dbReference type="ARBA" id="ARBA00022475"/>
    </source>
</evidence>
<dbReference type="EMBL" id="QGGT01000001">
    <property type="protein sequence ID" value="PWK36584.1"/>
    <property type="molecule type" value="Genomic_DNA"/>
</dbReference>
<keyword evidence="8" id="KW-1185">Reference proteome</keyword>
<evidence type="ECO:0000256" key="6">
    <source>
        <dbReference type="SAM" id="Phobius"/>
    </source>
</evidence>
<protein>
    <submittedName>
        <fullName evidence="7">Amino acid/amide ABC transporter membrane protein 2 (HAAT family)</fullName>
    </submittedName>
</protein>
<evidence type="ECO:0000313" key="7">
    <source>
        <dbReference type="EMBL" id="PWK36584.1"/>
    </source>
</evidence>
<keyword evidence="2" id="KW-1003">Cell membrane</keyword>
<evidence type="ECO:0000256" key="1">
    <source>
        <dbReference type="ARBA" id="ARBA00004651"/>
    </source>
</evidence>
<dbReference type="PANTHER" id="PTHR30482:SF20">
    <property type="entry name" value="HIGH-AFFINITY BRANCHED-CHAIN AMINO ACID TRANSPORT SYSTEM PERMEASE PROTEIN LIVM"/>
    <property type="match status" value="1"/>
</dbReference>
<feature type="transmembrane region" description="Helical" evidence="6">
    <location>
        <begin position="116"/>
        <end position="138"/>
    </location>
</feature>
<proteinExistence type="predicted"/>
<evidence type="ECO:0000256" key="4">
    <source>
        <dbReference type="ARBA" id="ARBA00022989"/>
    </source>
</evidence>
<feature type="transmembrane region" description="Helical" evidence="6">
    <location>
        <begin position="314"/>
        <end position="340"/>
    </location>
</feature>
<evidence type="ECO:0000256" key="5">
    <source>
        <dbReference type="ARBA" id="ARBA00023136"/>
    </source>
</evidence>
<feature type="transmembrane region" description="Helical" evidence="6">
    <location>
        <begin position="223"/>
        <end position="244"/>
    </location>
</feature>
<keyword evidence="4 6" id="KW-1133">Transmembrane helix</keyword>
<evidence type="ECO:0000313" key="8">
    <source>
        <dbReference type="Proteomes" id="UP000245754"/>
    </source>
</evidence>